<dbReference type="AlphaFoldDB" id="A0AAE1HYZ7"/>
<keyword evidence="3" id="KW-1185">Reference proteome</keyword>
<evidence type="ECO:0000256" key="1">
    <source>
        <dbReference type="SAM" id="MobiDB-lite"/>
    </source>
</evidence>
<reference evidence="2" key="1">
    <citation type="submission" date="2021-07" db="EMBL/GenBank/DDBJ databases">
        <authorList>
            <person name="Catto M.A."/>
            <person name="Jacobson A."/>
            <person name="Kennedy G."/>
            <person name="Labadie P."/>
            <person name="Hunt B.G."/>
            <person name="Srinivasan R."/>
        </authorList>
    </citation>
    <scope>NUCLEOTIDE SEQUENCE</scope>
    <source>
        <strain evidence="2">PL_HMW_Pooled</strain>
        <tissue evidence="2">Head</tissue>
    </source>
</reference>
<evidence type="ECO:0000313" key="3">
    <source>
        <dbReference type="Proteomes" id="UP001219518"/>
    </source>
</evidence>
<protein>
    <submittedName>
        <fullName evidence="2">Polypeptide N-acetylgalactosaminyltransferase 10</fullName>
    </submittedName>
</protein>
<name>A0AAE1HYZ7_9NEOP</name>
<dbReference type="EMBL" id="JAHWGI010001404">
    <property type="protein sequence ID" value="KAK3929816.1"/>
    <property type="molecule type" value="Genomic_DNA"/>
</dbReference>
<sequence length="95" mass="10697">SSLSPDFKPKKAKQHRLEDGKPRVKRSVGKLGLNNKMKKSTLDYANLVGMSFIEDIFSISTSKPARIEERLVDLFAPNLFARLFSSTGLTFMTTF</sequence>
<reference evidence="2" key="2">
    <citation type="journal article" date="2023" name="BMC Genomics">
        <title>Pest status, molecular evolution, and epigenetic factors derived from the genome assembly of Frankliniella fusca, a thysanopteran phytovirus vector.</title>
        <authorList>
            <person name="Catto M.A."/>
            <person name="Labadie P.E."/>
            <person name="Jacobson A.L."/>
            <person name="Kennedy G.G."/>
            <person name="Srinivasan R."/>
            <person name="Hunt B.G."/>
        </authorList>
    </citation>
    <scope>NUCLEOTIDE SEQUENCE</scope>
    <source>
        <strain evidence="2">PL_HMW_Pooled</strain>
    </source>
</reference>
<feature type="non-terminal residue" evidence="2">
    <location>
        <position position="1"/>
    </location>
</feature>
<dbReference type="Proteomes" id="UP001219518">
    <property type="component" value="Unassembled WGS sequence"/>
</dbReference>
<proteinExistence type="predicted"/>
<gene>
    <name evidence="2" type="ORF">KUF71_020209</name>
</gene>
<feature type="region of interest" description="Disordered" evidence="1">
    <location>
        <begin position="1"/>
        <end position="25"/>
    </location>
</feature>
<organism evidence="2 3">
    <name type="scientific">Frankliniella fusca</name>
    <dbReference type="NCBI Taxonomy" id="407009"/>
    <lineage>
        <taxon>Eukaryota</taxon>
        <taxon>Metazoa</taxon>
        <taxon>Ecdysozoa</taxon>
        <taxon>Arthropoda</taxon>
        <taxon>Hexapoda</taxon>
        <taxon>Insecta</taxon>
        <taxon>Pterygota</taxon>
        <taxon>Neoptera</taxon>
        <taxon>Paraneoptera</taxon>
        <taxon>Thysanoptera</taxon>
        <taxon>Terebrantia</taxon>
        <taxon>Thripoidea</taxon>
        <taxon>Thripidae</taxon>
        <taxon>Frankliniella</taxon>
    </lineage>
</organism>
<evidence type="ECO:0000313" key="2">
    <source>
        <dbReference type="EMBL" id="KAK3929816.1"/>
    </source>
</evidence>
<accession>A0AAE1HYZ7</accession>
<comment type="caution">
    <text evidence="2">The sequence shown here is derived from an EMBL/GenBank/DDBJ whole genome shotgun (WGS) entry which is preliminary data.</text>
</comment>